<dbReference type="GO" id="GO:0008270">
    <property type="term" value="F:zinc ion binding"/>
    <property type="evidence" value="ECO:0007669"/>
    <property type="project" value="UniProtKB-KW"/>
</dbReference>
<evidence type="ECO:0000259" key="2">
    <source>
        <dbReference type="PROSITE" id="PS50089"/>
    </source>
</evidence>
<keyword evidence="1" id="KW-0863">Zinc-finger</keyword>
<sequence length="264" mass="30389">DIEQRFRLTNIRELATDCTPLLSFMFYTGALIYKPGSLKYELQIPNHIAKKEFIQRHLRFMTGRKKKVLLEPLKDNSVVYSNEETLKQTFMTAFILTYRTDIEPEFKVSNFDKKAIDLVKTSTKKRIAIEFEKLEDEILDLKTLDYKFSNRNKLQEDSMEISPQMTEAGPLQNKDASSSAKNAIEPTSEICSKCFEAISPELSKPVVLLTCKYVIHFECIGNKHNLCPKCPSADDLEKEGYYISPGISINEVPKKKRKKPEDNT</sequence>
<dbReference type="PROSITE" id="PS50089">
    <property type="entry name" value="ZF_RING_2"/>
    <property type="match status" value="1"/>
</dbReference>
<protein>
    <submittedName>
        <fullName evidence="3">2840_t:CDS:1</fullName>
    </submittedName>
</protein>
<name>A0A9N9DFV6_9GLOM</name>
<keyword evidence="1" id="KW-0479">Metal-binding</keyword>
<comment type="caution">
    <text evidence="3">The sequence shown here is derived from an EMBL/GenBank/DDBJ whole genome shotgun (WGS) entry which is preliminary data.</text>
</comment>
<evidence type="ECO:0000256" key="1">
    <source>
        <dbReference type="PROSITE-ProRule" id="PRU00175"/>
    </source>
</evidence>
<evidence type="ECO:0000313" key="3">
    <source>
        <dbReference type="EMBL" id="CAG8638681.1"/>
    </source>
</evidence>
<evidence type="ECO:0000313" key="4">
    <source>
        <dbReference type="Proteomes" id="UP000789706"/>
    </source>
</evidence>
<dbReference type="EMBL" id="CAJVPK010004668">
    <property type="protein sequence ID" value="CAG8638681.1"/>
    <property type="molecule type" value="Genomic_DNA"/>
</dbReference>
<dbReference type="Proteomes" id="UP000789706">
    <property type="component" value="Unassembled WGS sequence"/>
</dbReference>
<accession>A0A9N9DFV6</accession>
<dbReference type="AlphaFoldDB" id="A0A9N9DFV6"/>
<dbReference type="OrthoDB" id="2424060at2759"/>
<dbReference type="SUPFAM" id="SSF57850">
    <property type="entry name" value="RING/U-box"/>
    <property type="match status" value="1"/>
</dbReference>
<dbReference type="SMART" id="SM00184">
    <property type="entry name" value="RING"/>
    <property type="match status" value="1"/>
</dbReference>
<feature type="non-terminal residue" evidence="3">
    <location>
        <position position="1"/>
    </location>
</feature>
<proteinExistence type="predicted"/>
<reference evidence="3" key="1">
    <citation type="submission" date="2021-06" db="EMBL/GenBank/DDBJ databases">
        <authorList>
            <person name="Kallberg Y."/>
            <person name="Tangrot J."/>
            <person name="Rosling A."/>
        </authorList>
    </citation>
    <scope>NUCLEOTIDE SEQUENCE</scope>
    <source>
        <strain evidence="3">AZ414A</strain>
    </source>
</reference>
<gene>
    <name evidence="3" type="ORF">DEBURN_LOCUS11080</name>
</gene>
<feature type="non-terminal residue" evidence="3">
    <location>
        <position position="264"/>
    </location>
</feature>
<feature type="domain" description="RING-type" evidence="2">
    <location>
        <begin position="191"/>
        <end position="230"/>
    </location>
</feature>
<dbReference type="InterPro" id="IPR001841">
    <property type="entry name" value="Znf_RING"/>
</dbReference>
<organism evidence="3 4">
    <name type="scientific">Diversispora eburnea</name>
    <dbReference type="NCBI Taxonomy" id="1213867"/>
    <lineage>
        <taxon>Eukaryota</taxon>
        <taxon>Fungi</taxon>
        <taxon>Fungi incertae sedis</taxon>
        <taxon>Mucoromycota</taxon>
        <taxon>Glomeromycotina</taxon>
        <taxon>Glomeromycetes</taxon>
        <taxon>Diversisporales</taxon>
        <taxon>Diversisporaceae</taxon>
        <taxon>Diversispora</taxon>
    </lineage>
</organism>
<keyword evidence="1" id="KW-0862">Zinc</keyword>
<keyword evidence="4" id="KW-1185">Reference proteome</keyword>